<feature type="region of interest" description="Disordered" evidence="1">
    <location>
        <begin position="1"/>
        <end position="37"/>
    </location>
</feature>
<accession>A0A2M7GBI5</accession>
<evidence type="ECO:0000256" key="1">
    <source>
        <dbReference type="SAM" id="MobiDB-lite"/>
    </source>
</evidence>
<feature type="compositionally biased region" description="Pro residues" evidence="1">
    <location>
        <begin position="439"/>
        <end position="479"/>
    </location>
</feature>
<evidence type="ECO:0000313" key="3">
    <source>
        <dbReference type="Proteomes" id="UP000231019"/>
    </source>
</evidence>
<feature type="region of interest" description="Disordered" evidence="1">
    <location>
        <begin position="349"/>
        <end position="479"/>
    </location>
</feature>
<evidence type="ECO:0000313" key="2">
    <source>
        <dbReference type="EMBL" id="PIW19544.1"/>
    </source>
</evidence>
<feature type="compositionally biased region" description="Pro residues" evidence="1">
    <location>
        <begin position="394"/>
        <end position="403"/>
    </location>
</feature>
<dbReference type="AlphaFoldDB" id="A0A2M7GBI5"/>
<feature type="compositionally biased region" description="Basic and acidic residues" evidence="1">
    <location>
        <begin position="351"/>
        <end position="374"/>
    </location>
</feature>
<comment type="caution">
    <text evidence="2">The sequence shown here is derived from an EMBL/GenBank/DDBJ whole genome shotgun (WGS) entry which is preliminary data.</text>
</comment>
<reference evidence="2 3" key="1">
    <citation type="submission" date="2017-09" db="EMBL/GenBank/DDBJ databases">
        <title>Depth-based differentiation of microbial function through sediment-hosted aquifers and enrichment of novel symbionts in the deep terrestrial subsurface.</title>
        <authorList>
            <person name="Probst A.J."/>
            <person name="Ladd B."/>
            <person name="Jarett J.K."/>
            <person name="Geller-Mcgrath D.E."/>
            <person name="Sieber C.M."/>
            <person name="Emerson J.B."/>
            <person name="Anantharaman K."/>
            <person name="Thomas B.C."/>
            <person name="Malmstrom R."/>
            <person name="Stieglmeier M."/>
            <person name="Klingl A."/>
            <person name="Woyke T."/>
            <person name="Ryan C.M."/>
            <person name="Banfield J.F."/>
        </authorList>
    </citation>
    <scope>NUCLEOTIDE SEQUENCE [LARGE SCALE GENOMIC DNA]</scope>
    <source>
        <strain evidence="2">CG17_big_fil_post_rev_8_21_14_2_50_48_46</strain>
    </source>
</reference>
<gene>
    <name evidence="2" type="ORF">COW36_01515</name>
</gene>
<name>A0A2M7GBI5_9BACT</name>
<dbReference type="Proteomes" id="UP000231019">
    <property type="component" value="Unassembled WGS sequence"/>
</dbReference>
<proteinExistence type="predicted"/>
<organism evidence="2 3">
    <name type="scientific">bacterium (Candidatus Blackallbacteria) CG17_big_fil_post_rev_8_21_14_2_50_48_46</name>
    <dbReference type="NCBI Taxonomy" id="2014261"/>
    <lineage>
        <taxon>Bacteria</taxon>
        <taxon>Candidatus Blackallbacteria</taxon>
    </lineage>
</organism>
<protein>
    <submittedName>
        <fullName evidence="2">Uncharacterized protein</fullName>
    </submittedName>
</protein>
<sequence>MIGCSPGTPPSASSQSPAPTASSQASQAEENNFKRTAVAITATHQASANGVDSLSEYRLPKGVNLDQVKIVKANLDGREIDASEITLGSDADKNLNFFISQTVFDQTFTGSSVTESPSIHSSETFKQKKQELRTELLEKYQDQVKENIEEQIPTPEFLAVQVRGESLSRQKVAELKKDSAKLTKEGVFLDRSFYVILEVENQQFKVAQTTSQQWVTKLGISGEQVKKLATAIREKSSADEVLRLPAIAEKVAAQDKQFFSTVANLDEANQVIEIEEIEEDLETELGAELAPKGVPFYEFELPLDLRDLHRLEQAKPALAKPALADAQDDSQEDLQTRLKRAAQQAQLLEQDFQRIGRKPIPDQRLFDPRRRPPDRFAQQPLGLPPDHFQILPQHLPPPRPGEGPPAGALTSSSSPPPGAPLPGNSSMPPPEGTVLPRPDSTPPPTPGSSLPPPPDSSLPPPGSGPLPPPPGNSPLPPPP</sequence>
<feature type="compositionally biased region" description="Low complexity" evidence="1">
    <location>
        <begin position="10"/>
        <end position="28"/>
    </location>
</feature>
<dbReference type="EMBL" id="PFFQ01000004">
    <property type="protein sequence ID" value="PIW19544.1"/>
    <property type="molecule type" value="Genomic_DNA"/>
</dbReference>